<gene>
    <name evidence="6" type="ORF">R53529_LOCUS1332</name>
    <name evidence="5" type="ORF">R53530_LOCUS1102</name>
</gene>
<keyword evidence="2" id="KW-0574">Periplasm</keyword>
<evidence type="ECO:0000256" key="4">
    <source>
        <dbReference type="SAM" id="SignalP"/>
    </source>
</evidence>
<dbReference type="Gene3D" id="1.10.890.10">
    <property type="entry name" value="HNS-dependent expression A"/>
    <property type="match status" value="1"/>
</dbReference>
<evidence type="ECO:0000313" key="6">
    <source>
        <dbReference type="EMBL" id="CAI3944734.1"/>
    </source>
</evidence>
<name>A0A9W4TLI0_9PROT</name>
<dbReference type="RefSeq" id="WP_271789763.1">
    <property type="nucleotide sequence ID" value="NZ_CAMXCJ010000003.1"/>
</dbReference>
<protein>
    <recommendedName>
        <fullName evidence="9">Acid stress chaperone HdeA</fullName>
    </recommendedName>
</protein>
<evidence type="ECO:0000256" key="1">
    <source>
        <dbReference type="ARBA" id="ARBA00022729"/>
    </source>
</evidence>
<dbReference type="SUPFAM" id="SSF47752">
    <property type="entry name" value="Protein HNS-dependent expression A, HdeA"/>
    <property type="match status" value="1"/>
</dbReference>
<dbReference type="NCBIfam" id="NF007576">
    <property type="entry name" value="PRK10208.1"/>
    <property type="match status" value="1"/>
</dbReference>
<dbReference type="Proteomes" id="UP001154255">
    <property type="component" value="Unassembled WGS sequence"/>
</dbReference>
<proteinExistence type="predicted"/>
<dbReference type="EMBL" id="CAMXCM010000002">
    <property type="protein sequence ID" value="CAI3938760.1"/>
    <property type="molecule type" value="Genomic_DNA"/>
</dbReference>
<keyword evidence="8" id="KW-1185">Reference proteome</keyword>
<evidence type="ECO:0000256" key="3">
    <source>
        <dbReference type="ARBA" id="ARBA00023186"/>
    </source>
</evidence>
<dbReference type="GO" id="GO:0071468">
    <property type="term" value="P:cellular response to acidic pH"/>
    <property type="evidence" value="ECO:0007669"/>
    <property type="project" value="InterPro"/>
</dbReference>
<dbReference type="GO" id="GO:0030288">
    <property type="term" value="C:outer membrane-bounded periplasmic space"/>
    <property type="evidence" value="ECO:0007669"/>
    <property type="project" value="InterPro"/>
</dbReference>
<evidence type="ECO:0000256" key="2">
    <source>
        <dbReference type="ARBA" id="ARBA00022764"/>
    </source>
</evidence>
<dbReference type="Proteomes" id="UP001154259">
    <property type="component" value="Unassembled WGS sequence"/>
</dbReference>
<organism evidence="5 7">
    <name type="scientific">Commensalibacter communis</name>
    <dbReference type="NCBI Taxonomy" id="2972786"/>
    <lineage>
        <taxon>Bacteria</taxon>
        <taxon>Pseudomonadati</taxon>
        <taxon>Pseudomonadota</taxon>
        <taxon>Alphaproteobacteria</taxon>
        <taxon>Acetobacterales</taxon>
        <taxon>Acetobacteraceae</taxon>
    </lineage>
</organism>
<accession>A0A9W4TLI0</accession>
<dbReference type="InterPro" id="IPR038303">
    <property type="entry name" value="HdeA/HdeB_sf"/>
</dbReference>
<evidence type="ECO:0000313" key="8">
    <source>
        <dbReference type="Proteomes" id="UP001154259"/>
    </source>
</evidence>
<feature type="signal peptide" evidence="4">
    <location>
        <begin position="1"/>
        <end position="23"/>
    </location>
</feature>
<evidence type="ECO:0000313" key="7">
    <source>
        <dbReference type="Proteomes" id="UP001154255"/>
    </source>
</evidence>
<dbReference type="InterPro" id="IPR036831">
    <property type="entry name" value="HdeA_sf"/>
</dbReference>
<feature type="chain" id="PRO_5040851367" description="Acid stress chaperone HdeA" evidence="4">
    <location>
        <begin position="24"/>
        <end position="111"/>
    </location>
</feature>
<evidence type="ECO:0000313" key="5">
    <source>
        <dbReference type="EMBL" id="CAI3938760.1"/>
    </source>
</evidence>
<dbReference type="InterPro" id="IPR010486">
    <property type="entry name" value="HNS-dep_expression_A/B"/>
</dbReference>
<keyword evidence="1 4" id="KW-0732">Signal</keyword>
<comment type="caution">
    <text evidence="5">The sequence shown here is derived from an EMBL/GenBank/DDBJ whole genome shotgun (WGS) entry which is preliminary data.</text>
</comment>
<dbReference type="Pfam" id="PF06411">
    <property type="entry name" value="HdeA"/>
    <property type="match status" value="1"/>
</dbReference>
<sequence>MKKSLMLLATCAFSISTIAAAHAADKQQPSQIKQVKPVGQLTCKDFLMLDESFRPTAVAFAEGVTKKDKIVDPTLDVQGIAQVVPVLVQECEKTPQDNFISKVKTHLTNKK</sequence>
<keyword evidence="3" id="KW-0143">Chaperone</keyword>
<dbReference type="AlphaFoldDB" id="A0A9W4TLI0"/>
<dbReference type="EMBL" id="CAMXCS010000002">
    <property type="protein sequence ID" value="CAI3944734.1"/>
    <property type="molecule type" value="Genomic_DNA"/>
</dbReference>
<evidence type="ECO:0008006" key="9">
    <source>
        <dbReference type="Google" id="ProtNLM"/>
    </source>
</evidence>
<reference evidence="5" key="1">
    <citation type="submission" date="2022-10" db="EMBL/GenBank/DDBJ databases">
        <authorList>
            <person name="Botero Cardona J."/>
        </authorList>
    </citation>
    <scope>NUCLEOTIDE SEQUENCE</scope>
    <source>
        <strain evidence="5">LMG 31819</strain>
        <strain evidence="6">R-53529</strain>
    </source>
</reference>